<gene>
    <name evidence="18" type="ORF">COX53_00060</name>
</gene>
<evidence type="ECO:0000256" key="6">
    <source>
        <dbReference type="ARBA" id="ARBA00022598"/>
    </source>
</evidence>
<name>A0A2G9XD48_UNCKA</name>
<proteinExistence type="inferred from homology"/>
<evidence type="ECO:0000256" key="4">
    <source>
        <dbReference type="ARBA" id="ARBA00012840"/>
    </source>
</evidence>
<dbReference type="NCBIfam" id="TIGR00414">
    <property type="entry name" value="serS"/>
    <property type="match status" value="1"/>
</dbReference>
<keyword evidence="10" id="KW-0030">Aminoacyl-tRNA synthetase</keyword>
<evidence type="ECO:0000256" key="1">
    <source>
        <dbReference type="ARBA" id="ARBA00004496"/>
    </source>
</evidence>
<reference evidence="18 19" key="1">
    <citation type="submission" date="2017-09" db="EMBL/GenBank/DDBJ databases">
        <title>Depth-based differentiation of microbial function through sediment-hosted aquifers and enrichment of novel symbionts in the deep terrestrial subsurface.</title>
        <authorList>
            <person name="Probst A.J."/>
            <person name="Ladd B."/>
            <person name="Jarett J.K."/>
            <person name="Geller-Mcgrath D.E."/>
            <person name="Sieber C.M."/>
            <person name="Emerson J.B."/>
            <person name="Anantharaman K."/>
            <person name="Thomas B.C."/>
            <person name="Malmstrom R."/>
            <person name="Stieglmeier M."/>
            <person name="Klingl A."/>
            <person name="Woyke T."/>
            <person name="Ryan C.M."/>
            <person name="Banfield J.F."/>
        </authorList>
    </citation>
    <scope>NUCLEOTIDE SEQUENCE [LARGE SCALE GENOMIC DNA]</scope>
    <source>
        <strain evidence="18">CG23_combo_of_CG06-09_8_20_14_all_40_14</strain>
    </source>
</reference>
<dbReference type="GO" id="GO:0004828">
    <property type="term" value="F:serine-tRNA ligase activity"/>
    <property type="evidence" value="ECO:0007669"/>
    <property type="project" value="UniProtKB-UniRule"/>
</dbReference>
<dbReference type="Gene3D" id="1.10.287.40">
    <property type="entry name" value="Serine-tRNA synthetase, tRNA binding domain"/>
    <property type="match status" value="1"/>
</dbReference>
<evidence type="ECO:0000256" key="15">
    <source>
        <dbReference type="PIRSR" id="PIRSR001529-1"/>
    </source>
</evidence>
<organism evidence="18 19">
    <name type="scientific">candidate division WWE3 bacterium CG23_combo_of_CG06-09_8_20_14_all_40_14</name>
    <dbReference type="NCBI Taxonomy" id="1975095"/>
    <lineage>
        <taxon>Bacteria</taxon>
        <taxon>Katanobacteria</taxon>
    </lineage>
</organism>
<keyword evidence="9" id="KW-0648">Protein biosynthesis</keyword>
<dbReference type="InterPro" id="IPR002314">
    <property type="entry name" value="aa-tRNA-synt_IIb"/>
</dbReference>
<dbReference type="PANTHER" id="PTHR43697">
    <property type="entry name" value="SERYL-TRNA SYNTHETASE"/>
    <property type="match status" value="1"/>
</dbReference>
<evidence type="ECO:0000256" key="9">
    <source>
        <dbReference type="ARBA" id="ARBA00022917"/>
    </source>
</evidence>
<evidence type="ECO:0000256" key="16">
    <source>
        <dbReference type="PIRSR" id="PIRSR001529-2"/>
    </source>
</evidence>
<evidence type="ECO:0000313" key="18">
    <source>
        <dbReference type="EMBL" id="PIP04884.1"/>
    </source>
</evidence>
<dbReference type="InterPro" id="IPR033729">
    <property type="entry name" value="SerRS_core"/>
</dbReference>
<dbReference type="PROSITE" id="PS50862">
    <property type="entry name" value="AA_TRNA_LIGASE_II"/>
    <property type="match status" value="1"/>
</dbReference>
<feature type="binding site" evidence="15">
    <location>
        <position position="275"/>
    </location>
    <ligand>
        <name>L-serine</name>
        <dbReference type="ChEBI" id="CHEBI:33384"/>
    </ligand>
</feature>
<dbReference type="SUPFAM" id="SSF46589">
    <property type="entry name" value="tRNA-binding arm"/>
    <property type="match status" value="1"/>
</dbReference>
<dbReference type="SUPFAM" id="SSF55681">
    <property type="entry name" value="Class II aaRS and biotin synthetases"/>
    <property type="match status" value="1"/>
</dbReference>
<feature type="binding site" evidence="16">
    <location>
        <begin position="339"/>
        <end position="342"/>
    </location>
    <ligand>
        <name>ATP</name>
        <dbReference type="ChEBI" id="CHEBI:30616"/>
    </ligand>
</feature>
<evidence type="ECO:0000256" key="3">
    <source>
        <dbReference type="ARBA" id="ARBA00010728"/>
    </source>
</evidence>
<dbReference type="Gene3D" id="3.30.930.10">
    <property type="entry name" value="Bira Bifunctional Protein, Domain 2"/>
    <property type="match status" value="1"/>
</dbReference>
<keyword evidence="6 18" id="KW-0436">Ligase</keyword>
<feature type="binding site" evidence="16">
    <location>
        <begin position="252"/>
        <end position="254"/>
    </location>
    <ligand>
        <name>ATP</name>
        <dbReference type="ChEBI" id="CHEBI:30616"/>
    </ligand>
</feature>
<dbReference type="PIRSF" id="PIRSF001529">
    <property type="entry name" value="Ser-tRNA-synth_IIa"/>
    <property type="match status" value="1"/>
</dbReference>
<dbReference type="EC" id="6.1.1.11" evidence="4 14"/>
<evidence type="ECO:0000256" key="5">
    <source>
        <dbReference type="ARBA" id="ARBA00022490"/>
    </source>
</evidence>
<dbReference type="CDD" id="cd00770">
    <property type="entry name" value="SerRS_core"/>
    <property type="match status" value="1"/>
</dbReference>
<dbReference type="GO" id="GO:0006434">
    <property type="term" value="P:seryl-tRNA aminoacylation"/>
    <property type="evidence" value="ECO:0007669"/>
    <property type="project" value="UniProtKB-UniRule"/>
</dbReference>
<dbReference type="Proteomes" id="UP000231388">
    <property type="component" value="Unassembled WGS sequence"/>
</dbReference>
<dbReference type="EMBL" id="PCQY01000001">
    <property type="protein sequence ID" value="PIP04884.1"/>
    <property type="molecule type" value="Genomic_DNA"/>
</dbReference>
<feature type="site" description="Important for serine binding" evidence="15">
    <location>
        <position position="374"/>
    </location>
</feature>
<evidence type="ECO:0000256" key="11">
    <source>
        <dbReference type="ARBA" id="ARBA00039158"/>
    </source>
</evidence>
<evidence type="ECO:0000256" key="8">
    <source>
        <dbReference type="ARBA" id="ARBA00022840"/>
    </source>
</evidence>
<protein>
    <recommendedName>
        <fullName evidence="11 14">Serine--tRNA ligase</fullName>
        <ecNumber evidence="4 14">6.1.1.11</ecNumber>
    </recommendedName>
</protein>
<dbReference type="InterPro" id="IPR045864">
    <property type="entry name" value="aa-tRNA-synth_II/BPL/LPL"/>
</dbReference>
<dbReference type="InterPro" id="IPR042103">
    <property type="entry name" value="SerRS_1_N_sf"/>
</dbReference>
<evidence type="ECO:0000256" key="14">
    <source>
        <dbReference type="NCBIfam" id="TIGR00414"/>
    </source>
</evidence>
<dbReference type="PANTHER" id="PTHR43697:SF1">
    <property type="entry name" value="SERINE--TRNA LIGASE"/>
    <property type="match status" value="1"/>
</dbReference>
<dbReference type="InterPro" id="IPR002317">
    <property type="entry name" value="Ser-tRNA-ligase_type_1"/>
</dbReference>
<accession>A0A2G9XD48</accession>
<dbReference type="InterPro" id="IPR015866">
    <property type="entry name" value="Ser-tRNA-synth_1_N"/>
</dbReference>
<evidence type="ECO:0000256" key="7">
    <source>
        <dbReference type="ARBA" id="ARBA00022741"/>
    </source>
</evidence>
<evidence type="ECO:0000256" key="12">
    <source>
        <dbReference type="ARBA" id="ARBA00047929"/>
    </source>
</evidence>
<dbReference type="GO" id="GO:0005524">
    <property type="term" value="F:ATP binding"/>
    <property type="evidence" value="ECO:0007669"/>
    <property type="project" value="UniProtKB-KW"/>
</dbReference>
<dbReference type="GO" id="GO:0005737">
    <property type="term" value="C:cytoplasm"/>
    <property type="evidence" value="ECO:0007669"/>
    <property type="project" value="UniProtKB-SubCell"/>
</dbReference>
<sequence length="416" mass="48057">MLDIKFIRENSNEVKINCERRQCKVDIDKLLASDIEKRKLITTIDEKKALVNKLSKSKPDEKTLLDLMTLKNDIKNLEQSLNKVATYLDEKLSWLPNMLDKDVPDGNDDSGNKEIKKWGGIPKFSFVVRDHLELGENLDILDKKRGAKVTQARFYFWKGDGALLVWALFSWAQKFLIGKDFTPFITPILAKEKTLFGTGYLPYFPQDIYKIKDADLSLIGTSEQTLVGFKMDEIIPEKDMPLKFLGFSPSFRTEAGSYGKDTRGIFRAHQFYKLEQIVFCKPRDAEKWHNECQKNEEEMAEILKLPYRRVITCVGDTAAPGYKKYDLEAWFPSQDKYKELTSNTNLTDFQTRRLNIRCQSENGEKYFPYTISATGVTERWVLAILENYQQKDGSVTIPEVLRPFAGKDKIEKISKS</sequence>
<evidence type="ECO:0000259" key="17">
    <source>
        <dbReference type="PROSITE" id="PS50862"/>
    </source>
</evidence>
<keyword evidence="8 16" id="KW-0067">ATP-binding</keyword>
<comment type="caution">
    <text evidence="18">The sequence shown here is derived from an EMBL/GenBank/DDBJ whole genome shotgun (WGS) entry which is preliminary data.</text>
</comment>
<comment type="subcellular location">
    <subcellularLocation>
        <location evidence="1">Cytoplasm</location>
    </subcellularLocation>
</comment>
<comment type="catalytic activity">
    <reaction evidence="13">
        <text>tRNA(Ser) + L-serine + ATP = L-seryl-tRNA(Ser) + AMP + diphosphate + H(+)</text>
        <dbReference type="Rhea" id="RHEA:12292"/>
        <dbReference type="Rhea" id="RHEA-COMP:9669"/>
        <dbReference type="Rhea" id="RHEA-COMP:9703"/>
        <dbReference type="ChEBI" id="CHEBI:15378"/>
        <dbReference type="ChEBI" id="CHEBI:30616"/>
        <dbReference type="ChEBI" id="CHEBI:33019"/>
        <dbReference type="ChEBI" id="CHEBI:33384"/>
        <dbReference type="ChEBI" id="CHEBI:78442"/>
        <dbReference type="ChEBI" id="CHEBI:78533"/>
        <dbReference type="ChEBI" id="CHEBI:456215"/>
        <dbReference type="EC" id="6.1.1.11"/>
    </reaction>
</comment>
<dbReference type="Pfam" id="PF00587">
    <property type="entry name" value="tRNA-synt_2b"/>
    <property type="match status" value="1"/>
</dbReference>
<evidence type="ECO:0000256" key="10">
    <source>
        <dbReference type="ARBA" id="ARBA00023146"/>
    </source>
</evidence>
<dbReference type="InterPro" id="IPR010978">
    <property type="entry name" value="tRNA-bd_arm"/>
</dbReference>
<dbReference type="PRINTS" id="PR00981">
    <property type="entry name" value="TRNASYNTHSER"/>
</dbReference>
<feature type="binding site" evidence="15">
    <location>
        <position position="252"/>
    </location>
    <ligand>
        <name>L-serine</name>
        <dbReference type="ChEBI" id="CHEBI:33384"/>
    </ligand>
</feature>
<evidence type="ECO:0000256" key="2">
    <source>
        <dbReference type="ARBA" id="ARBA00005045"/>
    </source>
</evidence>
<evidence type="ECO:0000256" key="13">
    <source>
        <dbReference type="ARBA" id="ARBA00048823"/>
    </source>
</evidence>
<evidence type="ECO:0000313" key="19">
    <source>
        <dbReference type="Proteomes" id="UP000231388"/>
    </source>
</evidence>
<keyword evidence="7" id="KW-0547">Nucleotide-binding</keyword>
<comment type="catalytic activity">
    <reaction evidence="12">
        <text>tRNA(Sec) + L-serine + ATP = L-seryl-tRNA(Sec) + AMP + diphosphate + H(+)</text>
        <dbReference type="Rhea" id="RHEA:42580"/>
        <dbReference type="Rhea" id="RHEA-COMP:9742"/>
        <dbReference type="Rhea" id="RHEA-COMP:10128"/>
        <dbReference type="ChEBI" id="CHEBI:15378"/>
        <dbReference type="ChEBI" id="CHEBI:30616"/>
        <dbReference type="ChEBI" id="CHEBI:33019"/>
        <dbReference type="ChEBI" id="CHEBI:33384"/>
        <dbReference type="ChEBI" id="CHEBI:78442"/>
        <dbReference type="ChEBI" id="CHEBI:78533"/>
        <dbReference type="ChEBI" id="CHEBI:456215"/>
        <dbReference type="EC" id="6.1.1.11"/>
    </reaction>
</comment>
<feature type="domain" description="Aminoacyl-transfer RNA synthetases class-II family profile" evidence="17">
    <location>
        <begin position="130"/>
        <end position="398"/>
    </location>
</feature>
<dbReference type="InterPro" id="IPR006195">
    <property type="entry name" value="aa-tRNA-synth_II"/>
</dbReference>
<comment type="similarity">
    <text evidence="3">Belongs to the class-II aminoacyl-tRNA synthetase family. Type-1 seryl-tRNA synthetase subfamily.</text>
</comment>
<dbReference type="Pfam" id="PF02403">
    <property type="entry name" value="Seryl_tRNA_N"/>
    <property type="match status" value="1"/>
</dbReference>
<feature type="binding site" evidence="15">
    <location>
        <position position="221"/>
    </location>
    <ligand>
        <name>L-serine</name>
        <dbReference type="ChEBI" id="CHEBI:33384"/>
    </ligand>
</feature>
<comment type="pathway">
    <text evidence="2">Aminoacyl-tRNA biosynthesis; selenocysteinyl-tRNA(Sec) biosynthesis; L-seryl-tRNA(Sec) from L-serine and tRNA(Sec): step 1/1.</text>
</comment>
<keyword evidence="5" id="KW-0963">Cytoplasm</keyword>
<dbReference type="AlphaFoldDB" id="A0A2G9XD48"/>